<evidence type="ECO:0000256" key="4">
    <source>
        <dbReference type="ARBA" id="ARBA00013255"/>
    </source>
</evidence>
<dbReference type="PANTHER" id="PTHR43472">
    <property type="entry name" value="PHOSPHORIBOSYLAMINE--GLYCINE LIGASE"/>
    <property type="match status" value="1"/>
</dbReference>
<dbReference type="SUPFAM" id="SSF56059">
    <property type="entry name" value="Glutathione synthetase ATP-binding domain-like"/>
    <property type="match status" value="1"/>
</dbReference>
<dbReference type="InterPro" id="IPR011054">
    <property type="entry name" value="Rudment_hybrid_motif"/>
</dbReference>
<dbReference type="InterPro" id="IPR020561">
    <property type="entry name" value="PRibGlycinamid_synth_ATP-grasp"/>
</dbReference>
<gene>
    <name evidence="18" type="ORF">LCGC14_0232980</name>
</gene>
<dbReference type="Gene3D" id="3.30.1490.20">
    <property type="entry name" value="ATP-grasp fold, A domain"/>
    <property type="match status" value="1"/>
</dbReference>
<evidence type="ECO:0000256" key="10">
    <source>
        <dbReference type="ARBA" id="ARBA00022840"/>
    </source>
</evidence>
<keyword evidence="11" id="KW-0460">Magnesium</keyword>
<dbReference type="InterPro" id="IPR016185">
    <property type="entry name" value="PreATP-grasp_dom_sf"/>
</dbReference>
<evidence type="ECO:0000256" key="12">
    <source>
        <dbReference type="ARBA" id="ARBA00023211"/>
    </source>
</evidence>
<dbReference type="InterPro" id="IPR020560">
    <property type="entry name" value="PRibGlycinamide_synth_C-dom"/>
</dbReference>
<evidence type="ECO:0000313" key="18">
    <source>
        <dbReference type="EMBL" id="KKN89921.1"/>
    </source>
</evidence>
<evidence type="ECO:0000256" key="15">
    <source>
        <dbReference type="ARBA" id="ARBA00042864"/>
    </source>
</evidence>
<evidence type="ECO:0000256" key="3">
    <source>
        <dbReference type="ARBA" id="ARBA00005174"/>
    </source>
</evidence>
<accession>A0A0F9WUA9</accession>
<keyword evidence="10" id="KW-0067">ATP-binding</keyword>
<comment type="caution">
    <text evidence="18">The sequence shown here is derived from an EMBL/GenBank/DDBJ whole genome shotgun (WGS) entry which is preliminary data.</text>
</comment>
<dbReference type="PROSITE" id="PS00184">
    <property type="entry name" value="GARS"/>
    <property type="match status" value="1"/>
</dbReference>
<evidence type="ECO:0000256" key="9">
    <source>
        <dbReference type="ARBA" id="ARBA00022755"/>
    </source>
</evidence>
<dbReference type="InterPro" id="IPR013815">
    <property type="entry name" value="ATP_grasp_subdomain_1"/>
</dbReference>
<dbReference type="Gene3D" id="3.40.50.20">
    <property type="match status" value="1"/>
</dbReference>
<evidence type="ECO:0000256" key="6">
    <source>
        <dbReference type="ARBA" id="ARBA00022598"/>
    </source>
</evidence>
<dbReference type="AlphaFoldDB" id="A0A0F9WUA9"/>
<evidence type="ECO:0000256" key="11">
    <source>
        <dbReference type="ARBA" id="ARBA00022842"/>
    </source>
</evidence>
<evidence type="ECO:0000256" key="1">
    <source>
        <dbReference type="ARBA" id="ARBA00001936"/>
    </source>
</evidence>
<dbReference type="UniPathway" id="UPA00074">
    <property type="reaction ID" value="UER00125"/>
</dbReference>
<dbReference type="PROSITE" id="PS50975">
    <property type="entry name" value="ATP_GRASP"/>
    <property type="match status" value="1"/>
</dbReference>
<dbReference type="GO" id="GO:0005524">
    <property type="term" value="F:ATP binding"/>
    <property type="evidence" value="ECO:0007669"/>
    <property type="project" value="UniProtKB-KW"/>
</dbReference>
<comment type="cofactor">
    <cofactor evidence="2">
        <name>Mg(2+)</name>
        <dbReference type="ChEBI" id="CHEBI:18420"/>
    </cofactor>
</comment>
<dbReference type="InterPro" id="IPR037123">
    <property type="entry name" value="PRibGlycinamide_synth_C_sf"/>
</dbReference>
<dbReference type="PANTHER" id="PTHR43472:SF1">
    <property type="entry name" value="PHOSPHORIBOSYLAMINE--GLYCINE LIGASE, CHLOROPLASTIC"/>
    <property type="match status" value="1"/>
</dbReference>
<dbReference type="GO" id="GO:0046872">
    <property type="term" value="F:metal ion binding"/>
    <property type="evidence" value="ECO:0007669"/>
    <property type="project" value="UniProtKB-KW"/>
</dbReference>
<evidence type="ECO:0000256" key="5">
    <source>
        <dbReference type="ARBA" id="ARBA00020605"/>
    </source>
</evidence>
<proteinExistence type="inferred from homology"/>
<keyword evidence="8" id="KW-0547">Nucleotide-binding</keyword>
<dbReference type="FunFam" id="3.90.600.10:FF:000001">
    <property type="entry name" value="Trifunctional purine biosynthetic protein adenosine-3"/>
    <property type="match status" value="1"/>
</dbReference>
<feature type="domain" description="ATP-grasp" evidence="17">
    <location>
        <begin position="108"/>
        <end position="315"/>
    </location>
</feature>
<dbReference type="FunFam" id="3.30.1490.20:FF:000006">
    <property type="entry name" value="phosphoribosylamine--glycine ligase, chloroplastic-like"/>
    <property type="match status" value="1"/>
</dbReference>
<keyword evidence="9" id="KW-0658">Purine biosynthesis</keyword>
<protein>
    <recommendedName>
        <fullName evidence="5">Phosphoribosylamine--glycine ligase</fullName>
        <ecNumber evidence="4">6.3.4.13</ecNumber>
    </recommendedName>
    <alternativeName>
        <fullName evidence="16">GARS</fullName>
    </alternativeName>
    <alternativeName>
        <fullName evidence="14">Glycinamide ribonucleotide synthetase</fullName>
    </alternativeName>
    <alternativeName>
        <fullName evidence="15">Phosphoribosylglycinamide synthetase</fullName>
    </alternativeName>
</protein>
<dbReference type="InterPro" id="IPR020559">
    <property type="entry name" value="PRibGlycinamide_synth_CS"/>
</dbReference>
<dbReference type="GO" id="GO:0006189">
    <property type="term" value="P:'de novo' IMP biosynthetic process"/>
    <property type="evidence" value="ECO:0007669"/>
    <property type="project" value="UniProtKB-UniPathway"/>
</dbReference>
<dbReference type="SUPFAM" id="SSF51246">
    <property type="entry name" value="Rudiment single hybrid motif"/>
    <property type="match status" value="1"/>
</dbReference>
<dbReference type="GO" id="GO:0009113">
    <property type="term" value="P:purine nucleobase biosynthetic process"/>
    <property type="evidence" value="ECO:0007669"/>
    <property type="project" value="InterPro"/>
</dbReference>
<reference evidence="18" key="1">
    <citation type="journal article" date="2015" name="Nature">
        <title>Complex archaea that bridge the gap between prokaryotes and eukaryotes.</title>
        <authorList>
            <person name="Spang A."/>
            <person name="Saw J.H."/>
            <person name="Jorgensen S.L."/>
            <person name="Zaremba-Niedzwiedzka K."/>
            <person name="Martijn J."/>
            <person name="Lind A.E."/>
            <person name="van Eijk R."/>
            <person name="Schleper C."/>
            <person name="Guy L."/>
            <person name="Ettema T.J."/>
        </authorList>
    </citation>
    <scope>NUCLEOTIDE SEQUENCE</scope>
</reference>
<dbReference type="InterPro" id="IPR000115">
    <property type="entry name" value="PRibGlycinamide_synth"/>
</dbReference>
<name>A0A0F9WUA9_9ZZZZ</name>
<dbReference type="Pfam" id="PF02843">
    <property type="entry name" value="GARS_C"/>
    <property type="match status" value="1"/>
</dbReference>
<keyword evidence="12" id="KW-0464">Manganese</keyword>
<dbReference type="Gene3D" id="3.90.600.10">
    <property type="entry name" value="Phosphoribosylglycinamide synthetase, C-terminal domain"/>
    <property type="match status" value="1"/>
</dbReference>
<dbReference type="FunFam" id="3.40.50.20:FF:000006">
    <property type="entry name" value="Phosphoribosylamine--glycine ligase, chloroplastic"/>
    <property type="match status" value="1"/>
</dbReference>
<evidence type="ECO:0000256" key="7">
    <source>
        <dbReference type="ARBA" id="ARBA00022723"/>
    </source>
</evidence>
<evidence type="ECO:0000256" key="8">
    <source>
        <dbReference type="ARBA" id="ARBA00022741"/>
    </source>
</evidence>
<dbReference type="SMART" id="SM01210">
    <property type="entry name" value="GARS_C"/>
    <property type="match status" value="1"/>
</dbReference>
<dbReference type="SMART" id="SM01209">
    <property type="entry name" value="GARS_A"/>
    <property type="match status" value="1"/>
</dbReference>
<evidence type="ECO:0000256" key="16">
    <source>
        <dbReference type="ARBA" id="ARBA00079592"/>
    </source>
</evidence>
<dbReference type="FunFam" id="3.30.470.20:FF:000031">
    <property type="entry name" value="Phosphoribosylamine--glycine ligase"/>
    <property type="match status" value="1"/>
</dbReference>
<keyword evidence="6" id="KW-0436">Ligase</keyword>
<evidence type="ECO:0000256" key="14">
    <source>
        <dbReference type="ARBA" id="ARBA00042242"/>
    </source>
</evidence>
<dbReference type="Pfam" id="PF01071">
    <property type="entry name" value="GARS_A"/>
    <property type="match status" value="1"/>
</dbReference>
<comment type="cofactor">
    <cofactor evidence="1">
        <name>Mn(2+)</name>
        <dbReference type="ChEBI" id="CHEBI:29035"/>
    </cofactor>
</comment>
<keyword evidence="7" id="KW-0479">Metal-binding</keyword>
<comment type="similarity">
    <text evidence="13">Belongs to the GARS family.</text>
</comment>
<dbReference type="SUPFAM" id="SSF52440">
    <property type="entry name" value="PreATP-grasp domain"/>
    <property type="match status" value="1"/>
</dbReference>
<dbReference type="InterPro" id="IPR020562">
    <property type="entry name" value="PRibGlycinamide_synth_N"/>
</dbReference>
<evidence type="ECO:0000259" key="17">
    <source>
        <dbReference type="PROSITE" id="PS50975"/>
    </source>
</evidence>
<dbReference type="InterPro" id="IPR011761">
    <property type="entry name" value="ATP-grasp"/>
</dbReference>
<dbReference type="EMBL" id="LAZR01000114">
    <property type="protein sequence ID" value="KKN89921.1"/>
    <property type="molecule type" value="Genomic_DNA"/>
</dbReference>
<comment type="pathway">
    <text evidence="3">Purine metabolism; IMP biosynthesis via de novo pathway; N(1)-(5-phospho-D-ribosyl)glycinamide from 5-phospho-alpha-D-ribose 1-diphosphate: step 2/2.</text>
</comment>
<dbReference type="Gene3D" id="3.30.470.20">
    <property type="entry name" value="ATP-grasp fold, B domain"/>
    <property type="match status" value="1"/>
</dbReference>
<dbReference type="GO" id="GO:0004637">
    <property type="term" value="F:phosphoribosylamine-glycine ligase activity"/>
    <property type="evidence" value="ECO:0007669"/>
    <property type="project" value="UniProtKB-EC"/>
</dbReference>
<evidence type="ECO:0000256" key="13">
    <source>
        <dbReference type="ARBA" id="ARBA00038345"/>
    </source>
</evidence>
<dbReference type="EC" id="6.3.4.13" evidence="4"/>
<sequence>MNILIIGSGGREHALAWKAAQDPRVETVYVAPGNAGTAIEDKCENVAIDVLDLEKLANFAAQNVALTIVGPEAPLVAGVVDLFRQRGLKCFGPTAAAAQLEGSKAFTKDFLARHAIPTANYQNFTEVEPALAYLREQGAPIVIKADGLAAGKGVIVAMSLDEAEAAVRDMLAGNAFGEAGSRVVIEEFLDGEEASFIVMVDGEHVLAMATSQDHKRVGDGDTGPNTGGMGAYSPAPVVTETVHKRVMDEVIWPTVKGMAAEGNVYTGFLYAGLMIDQQGNSKVIEFNCRFGDPETQPIMLRLKSSLVQLIEAALDGDLDQVQAEWDSRPSLGIVLAAGGYPGSYTKGATIDGLSDALDADGKVFHAGTALQGESVVTQGGRVLCATALGDSVETAQRRAAELAGKISWEGCFYRTDIGYRAIARESAAKD</sequence>
<dbReference type="Pfam" id="PF02844">
    <property type="entry name" value="GARS_N"/>
    <property type="match status" value="1"/>
</dbReference>
<evidence type="ECO:0000256" key="2">
    <source>
        <dbReference type="ARBA" id="ARBA00001946"/>
    </source>
</evidence>
<dbReference type="NCBIfam" id="TIGR00877">
    <property type="entry name" value="purD"/>
    <property type="match status" value="1"/>
</dbReference>
<organism evidence="18">
    <name type="scientific">marine sediment metagenome</name>
    <dbReference type="NCBI Taxonomy" id="412755"/>
    <lineage>
        <taxon>unclassified sequences</taxon>
        <taxon>metagenomes</taxon>
        <taxon>ecological metagenomes</taxon>
    </lineage>
</organism>
<dbReference type="HAMAP" id="MF_00138">
    <property type="entry name" value="GARS"/>
    <property type="match status" value="1"/>
</dbReference>